<evidence type="ECO:0000256" key="12">
    <source>
        <dbReference type="ARBA" id="ARBA00022691"/>
    </source>
</evidence>
<evidence type="ECO:0000256" key="17">
    <source>
        <dbReference type="ARBA" id="ARBA00025552"/>
    </source>
</evidence>
<dbReference type="AlphaFoldDB" id="A0A9D0ZMY9"/>
<dbReference type="EC" id="2.1.1.13" evidence="6"/>
<evidence type="ECO:0000256" key="18">
    <source>
        <dbReference type="ARBA" id="ARBA00031040"/>
    </source>
</evidence>
<accession>A0A9D0ZMY9</accession>
<comment type="similarity">
    <text evidence="5">Belongs to the vitamin-B12 dependent methionine synthase family.</text>
</comment>
<reference evidence="24" key="2">
    <citation type="journal article" date="2021" name="PeerJ">
        <title>Extensive microbial diversity within the chicken gut microbiome revealed by metagenomics and culture.</title>
        <authorList>
            <person name="Gilroy R."/>
            <person name="Ravi A."/>
            <person name="Getino M."/>
            <person name="Pursley I."/>
            <person name="Horton D.L."/>
            <person name="Alikhan N.F."/>
            <person name="Baker D."/>
            <person name="Gharbi K."/>
            <person name="Hall N."/>
            <person name="Watson M."/>
            <person name="Adriaenssens E.M."/>
            <person name="Foster-Nyarko E."/>
            <person name="Jarju S."/>
            <person name="Secka A."/>
            <person name="Antonio M."/>
            <person name="Oren A."/>
            <person name="Chaudhuri R.R."/>
            <person name="La Ragione R."/>
            <person name="Hildebrand F."/>
            <person name="Pallen M.J."/>
        </authorList>
    </citation>
    <scope>NUCLEOTIDE SEQUENCE</scope>
    <source>
        <strain evidence="24">ChiSjej6B24-2974</strain>
    </source>
</reference>
<dbReference type="PROSITE" id="PS50970">
    <property type="entry name" value="HCY"/>
    <property type="match status" value="1"/>
</dbReference>
<dbReference type="GO" id="GO:0031419">
    <property type="term" value="F:cobalamin binding"/>
    <property type="evidence" value="ECO:0007669"/>
    <property type="project" value="UniProtKB-KW"/>
</dbReference>
<dbReference type="SUPFAM" id="SSF51717">
    <property type="entry name" value="Dihydropteroate synthetase-like"/>
    <property type="match status" value="1"/>
</dbReference>
<evidence type="ECO:0000256" key="13">
    <source>
        <dbReference type="ARBA" id="ARBA00022723"/>
    </source>
</evidence>
<evidence type="ECO:0000256" key="7">
    <source>
        <dbReference type="ARBA" id="ARBA00013998"/>
    </source>
</evidence>
<evidence type="ECO:0000313" key="24">
    <source>
        <dbReference type="EMBL" id="HIQ83192.1"/>
    </source>
</evidence>
<evidence type="ECO:0000259" key="20">
    <source>
        <dbReference type="PROSITE" id="PS50970"/>
    </source>
</evidence>
<dbReference type="GO" id="GO:0046872">
    <property type="term" value="F:metal ion binding"/>
    <property type="evidence" value="ECO:0007669"/>
    <property type="project" value="UniProtKB-KW"/>
</dbReference>
<comment type="function">
    <text evidence="17">Catalyzes the transfer of a methyl group from methyl-cobalamin to homocysteine, yielding enzyme-bound cob(I)alamin and methionine. Subsequently, remethylates the cofactor using methyltetrahydrofolate.</text>
</comment>
<evidence type="ECO:0000259" key="22">
    <source>
        <dbReference type="PROSITE" id="PS51332"/>
    </source>
</evidence>
<dbReference type="SUPFAM" id="SSF47644">
    <property type="entry name" value="Methionine synthase domain"/>
    <property type="match status" value="1"/>
</dbReference>
<feature type="binding site" evidence="19">
    <location>
        <position position="202"/>
    </location>
    <ligand>
        <name>Zn(2+)</name>
        <dbReference type="ChEBI" id="CHEBI:29105"/>
    </ligand>
</feature>
<keyword evidence="15" id="KW-0486">Methionine biosynthesis</keyword>
<keyword evidence="16" id="KW-0170">Cobalt</keyword>
<dbReference type="PANTHER" id="PTHR45833">
    <property type="entry name" value="METHIONINE SYNTHASE"/>
    <property type="match status" value="1"/>
</dbReference>
<evidence type="ECO:0000256" key="4">
    <source>
        <dbReference type="ARBA" id="ARBA00005178"/>
    </source>
</evidence>
<keyword evidence="14 19" id="KW-0862">Zinc</keyword>
<dbReference type="Pfam" id="PF02607">
    <property type="entry name" value="B12-binding_2"/>
    <property type="match status" value="1"/>
</dbReference>
<feature type="domain" description="Pterin-binding" evidence="21">
    <location>
        <begin position="311"/>
        <end position="553"/>
    </location>
</feature>
<keyword evidence="13 19" id="KW-0479">Metal-binding</keyword>
<dbReference type="GO" id="GO:0008705">
    <property type="term" value="F:methionine synthase activity"/>
    <property type="evidence" value="ECO:0007669"/>
    <property type="project" value="UniProtKB-EC"/>
</dbReference>
<feature type="binding site" evidence="19">
    <location>
        <position position="268"/>
    </location>
    <ligand>
        <name>Zn(2+)</name>
        <dbReference type="ChEBI" id="CHEBI:29105"/>
    </ligand>
</feature>
<keyword evidence="10" id="KW-0846">Cobalamin</keyword>
<dbReference type="Gene3D" id="3.20.20.20">
    <property type="entry name" value="Dihydropteroate synthase-like"/>
    <property type="match status" value="1"/>
</dbReference>
<dbReference type="GO" id="GO:0050667">
    <property type="term" value="P:homocysteine metabolic process"/>
    <property type="evidence" value="ECO:0007669"/>
    <property type="project" value="TreeGrafter"/>
</dbReference>
<dbReference type="PROSITE" id="PS50972">
    <property type="entry name" value="PTERIN_BINDING"/>
    <property type="match status" value="1"/>
</dbReference>
<dbReference type="GO" id="GO:0046653">
    <property type="term" value="P:tetrahydrofolate metabolic process"/>
    <property type="evidence" value="ECO:0007669"/>
    <property type="project" value="TreeGrafter"/>
</dbReference>
<protein>
    <recommendedName>
        <fullName evidence="7">Methionine synthase</fullName>
        <ecNumber evidence="6">2.1.1.13</ecNumber>
    </recommendedName>
    <alternativeName>
        <fullName evidence="18">5-methyltetrahydrofolate--homocysteine methyltransferase</fullName>
    </alternativeName>
</protein>
<dbReference type="InterPro" id="IPR003726">
    <property type="entry name" value="HCY_dom"/>
</dbReference>
<dbReference type="InterPro" id="IPR050554">
    <property type="entry name" value="Met_Synthase/Corrinoid"/>
</dbReference>
<comment type="catalytic activity">
    <reaction evidence="1">
        <text>(6S)-5-methyl-5,6,7,8-tetrahydrofolate + L-homocysteine = (6S)-5,6,7,8-tetrahydrofolate + L-methionine</text>
        <dbReference type="Rhea" id="RHEA:11172"/>
        <dbReference type="ChEBI" id="CHEBI:18608"/>
        <dbReference type="ChEBI" id="CHEBI:57453"/>
        <dbReference type="ChEBI" id="CHEBI:57844"/>
        <dbReference type="ChEBI" id="CHEBI:58199"/>
        <dbReference type="EC" id="2.1.1.13"/>
    </reaction>
</comment>
<evidence type="ECO:0000256" key="1">
    <source>
        <dbReference type="ARBA" id="ARBA00001700"/>
    </source>
</evidence>
<keyword evidence="8 19" id="KW-0489">Methyltransferase</keyword>
<dbReference type="PROSITE" id="PS51337">
    <property type="entry name" value="B12_BINDING_NTER"/>
    <property type="match status" value="1"/>
</dbReference>
<dbReference type="Pfam" id="PF02574">
    <property type="entry name" value="S-methyl_trans"/>
    <property type="match status" value="1"/>
</dbReference>
<dbReference type="InterPro" id="IPR006158">
    <property type="entry name" value="Cobalamin-bd"/>
</dbReference>
<name>A0A9D0ZMY9_9FIRM</name>
<evidence type="ECO:0000256" key="6">
    <source>
        <dbReference type="ARBA" id="ARBA00012032"/>
    </source>
</evidence>
<dbReference type="SUPFAM" id="SSF52242">
    <property type="entry name" value="Cobalamin (vitamin B12)-binding domain"/>
    <property type="match status" value="1"/>
</dbReference>
<evidence type="ECO:0000256" key="10">
    <source>
        <dbReference type="ARBA" id="ARBA00022628"/>
    </source>
</evidence>
<dbReference type="PANTHER" id="PTHR45833:SF1">
    <property type="entry name" value="METHIONINE SYNTHASE"/>
    <property type="match status" value="1"/>
</dbReference>
<proteinExistence type="inferred from homology"/>
<dbReference type="PROSITE" id="PS51332">
    <property type="entry name" value="B12_BINDING"/>
    <property type="match status" value="1"/>
</dbReference>
<evidence type="ECO:0000256" key="9">
    <source>
        <dbReference type="ARBA" id="ARBA00022605"/>
    </source>
</evidence>
<evidence type="ECO:0000256" key="16">
    <source>
        <dbReference type="ARBA" id="ARBA00023285"/>
    </source>
</evidence>
<dbReference type="Pfam" id="PF00809">
    <property type="entry name" value="Pterin_bind"/>
    <property type="match status" value="1"/>
</dbReference>
<evidence type="ECO:0000256" key="15">
    <source>
        <dbReference type="ARBA" id="ARBA00023167"/>
    </source>
</evidence>
<organism evidence="24 25">
    <name type="scientific">Candidatus Pullichristensenella stercorigallinarum</name>
    <dbReference type="NCBI Taxonomy" id="2840909"/>
    <lineage>
        <taxon>Bacteria</taxon>
        <taxon>Bacillati</taxon>
        <taxon>Bacillota</taxon>
        <taxon>Clostridia</taxon>
        <taxon>Candidatus Pullichristensenella</taxon>
    </lineage>
</organism>
<dbReference type="GO" id="GO:0032259">
    <property type="term" value="P:methylation"/>
    <property type="evidence" value="ECO:0007669"/>
    <property type="project" value="UniProtKB-KW"/>
</dbReference>
<dbReference type="InterPro" id="IPR000489">
    <property type="entry name" value="Pterin-binding_dom"/>
</dbReference>
<evidence type="ECO:0000259" key="21">
    <source>
        <dbReference type="PROSITE" id="PS50972"/>
    </source>
</evidence>
<feature type="binding site" evidence="19">
    <location>
        <position position="267"/>
    </location>
    <ligand>
        <name>Zn(2+)</name>
        <dbReference type="ChEBI" id="CHEBI:29105"/>
    </ligand>
</feature>
<comment type="cofactor">
    <cofactor evidence="3">
        <name>methylcob(III)alamin</name>
        <dbReference type="ChEBI" id="CHEBI:28115"/>
    </cofactor>
</comment>
<dbReference type="Gene3D" id="3.20.20.330">
    <property type="entry name" value="Homocysteine-binding-like domain"/>
    <property type="match status" value="1"/>
</dbReference>
<evidence type="ECO:0000256" key="11">
    <source>
        <dbReference type="ARBA" id="ARBA00022679"/>
    </source>
</evidence>
<dbReference type="InterPro" id="IPR011005">
    <property type="entry name" value="Dihydropteroate_synth-like_sf"/>
</dbReference>
<evidence type="ECO:0000256" key="3">
    <source>
        <dbReference type="ARBA" id="ARBA00001956"/>
    </source>
</evidence>
<dbReference type="InterPro" id="IPR036589">
    <property type="entry name" value="HCY_dom_sf"/>
</dbReference>
<dbReference type="InterPro" id="IPR003759">
    <property type="entry name" value="Cbl-bd_cap"/>
</dbReference>
<dbReference type="SUPFAM" id="SSF82282">
    <property type="entry name" value="Homocysteine S-methyltransferase"/>
    <property type="match status" value="1"/>
</dbReference>
<dbReference type="InterPro" id="IPR036724">
    <property type="entry name" value="Cobalamin-bd_sf"/>
</dbReference>
<keyword evidence="9" id="KW-0028">Amino-acid biosynthesis</keyword>
<dbReference type="GO" id="GO:0005829">
    <property type="term" value="C:cytosol"/>
    <property type="evidence" value="ECO:0007669"/>
    <property type="project" value="TreeGrafter"/>
</dbReference>
<dbReference type="EMBL" id="DVFZ01000086">
    <property type="protein sequence ID" value="HIQ83192.1"/>
    <property type="molecule type" value="Genomic_DNA"/>
</dbReference>
<feature type="domain" description="B12-binding N-terminal" evidence="23">
    <location>
        <begin position="570"/>
        <end position="663"/>
    </location>
</feature>
<evidence type="ECO:0000259" key="23">
    <source>
        <dbReference type="PROSITE" id="PS51337"/>
    </source>
</evidence>
<evidence type="ECO:0000256" key="2">
    <source>
        <dbReference type="ARBA" id="ARBA00001947"/>
    </source>
</evidence>
<evidence type="ECO:0000256" key="8">
    <source>
        <dbReference type="ARBA" id="ARBA00022603"/>
    </source>
</evidence>
<gene>
    <name evidence="24" type="ORF">IAA52_08830</name>
</gene>
<dbReference type="Gene3D" id="1.10.1240.10">
    <property type="entry name" value="Methionine synthase domain"/>
    <property type="match status" value="1"/>
</dbReference>
<reference evidence="24" key="1">
    <citation type="submission" date="2020-10" db="EMBL/GenBank/DDBJ databases">
        <authorList>
            <person name="Gilroy R."/>
        </authorList>
    </citation>
    <scope>NUCLEOTIDE SEQUENCE</scope>
    <source>
        <strain evidence="24">ChiSjej6B24-2974</strain>
    </source>
</reference>
<comment type="cofactor">
    <cofactor evidence="2 19">
        <name>Zn(2+)</name>
        <dbReference type="ChEBI" id="CHEBI:29105"/>
    </cofactor>
</comment>
<keyword evidence="11 19" id="KW-0808">Transferase</keyword>
<evidence type="ECO:0000256" key="5">
    <source>
        <dbReference type="ARBA" id="ARBA00010398"/>
    </source>
</evidence>
<dbReference type="Gene3D" id="3.40.50.280">
    <property type="entry name" value="Cobalamin-binding domain"/>
    <property type="match status" value="1"/>
</dbReference>
<comment type="caution">
    <text evidence="24">The sequence shown here is derived from an EMBL/GenBank/DDBJ whole genome shotgun (WGS) entry which is preliminary data.</text>
</comment>
<dbReference type="SMART" id="SM01018">
    <property type="entry name" value="B12-binding_2"/>
    <property type="match status" value="1"/>
</dbReference>
<dbReference type="InterPro" id="IPR036594">
    <property type="entry name" value="Meth_synthase_dom"/>
</dbReference>
<dbReference type="Proteomes" id="UP000824260">
    <property type="component" value="Unassembled WGS sequence"/>
</dbReference>
<dbReference type="Pfam" id="PF02310">
    <property type="entry name" value="B12-binding"/>
    <property type="match status" value="1"/>
</dbReference>
<evidence type="ECO:0000313" key="25">
    <source>
        <dbReference type="Proteomes" id="UP000824260"/>
    </source>
</evidence>
<keyword evidence="12" id="KW-0949">S-adenosyl-L-methionine</keyword>
<evidence type="ECO:0000256" key="19">
    <source>
        <dbReference type="PROSITE-ProRule" id="PRU00333"/>
    </source>
</evidence>
<comment type="pathway">
    <text evidence="4">Amino-acid biosynthesis; L-methionine biosynthesis via de novo pathway; L-methionine from L-homocysteine (MetH route): step 1/1.</text>
</comment>
<feature type="domain" description="Hcy-binding" evidence="20">
    <location>
        <begin position="1"/>
        <end position="282"/>
    </location>
</feature>
<sequence length="788" mass="82132">MKDFRDRLGRELLLMDGAMGTMLQARGLKMGELPGNMNLRAPDVVRGIHAEYLAAGADIVEANTFGVSRLKFGDEAAKVVRAGIRIAREAVAQSGLEAYVAANIGPLGRLLKPVGDLDFEEAVTLFREIAASCEEADLLLFETFTDVYELKAALLAAKEVSDLPIVAMMTFDEAGRMLTGADVTSAVTIAESLGAEAVGFNCGLGPEQMLALLPSLRGVAGVPLSFNPNAGLPVVVEGQTQFRVSPQEFAAAARKLAEGGAALLGGCCGTTPEHIAALKKAVAGIAPAPAAKTGRTIICSYARAVEFGGAPVLIGERINPTGKPNLKRALRENDMGYVLREGAKQADAGADVLDVNVGLPGIDECEMLSRAVAELQAVLPLPLQIDSANPEAMARAARLYNGRPLLNSVSGKRASMDAVFPIAQKYGAVLIALTLDDEGIPETAAGRVSIAETILAEAEKYGIGPERLIFDPLAMSVSTGGGALATLDALSELSRRGLRTSLGVSNVSFGLPARPRLNAAFFAAALARGLSAGIVNPLDAGLMDAAACHNVLFGYDADCSGYIARFADAEAVPVKPVGTVLTLHEAVLRGLCAEARAAAVESLKTRPPMDVVEGELVPALNAVGEGFEKKTVFLPQLLMSAEAAGAAFEEVRARIAASGGETGKGTIVVATVRGDIHDIGKNIVRALLENYGFQVIDLGKDVPPEAVLEAVEKSGAPLVGLSALMTTTVESMEETIRLLHARTQAKIVVGGAVLTENYARQIGADFYARDAMATVRVAEAVFGGAEEN</sequence>
<evidence type="ECO:0000256" key="14">
    <source>
        <dbReference type="ARBA" id="ARBA00022833"/>
    </source>
</evidence>
<feature type="domain" description="B12-binding" evidence="22">
    <location>
        <begin position="664"/>
        <end position="788"/>
    </location>
</feature>